<organism evidence="1 2">
    <name type="scientific">Stentor coeruleus</name>
    <dbReference type="NCBI Taxonomy" id="5963"/>
    <lineage>
        <taxon>Eukaryota</taxon>
        <taxon>Sar</taxon>
        <taxon>Alveolata</taxon>
        <taxon>Ciliophora</taxon>
        <taxon>Postciliodesmatophora</taxon>
        <taxon>Heterotrichea</taxon>
        <taxon>Heterotrichida</taxon>
        <taxon>Stentoridae</taxon>
        <taxon>Stentor</taxon>
    </lineage>
</organism>
<keyword evidence="2" id="KW-1185">Reference proteome</keyword>
<proteinExistence type="predicted"/>
<dbReference type="Proteomes" id="UP000187209">
    <property type="component" value="Unassembled WGS sequence"/>
</dbReference>
<comment type="caution">
    <text evidence="1">The sequence shown here is derived from an EMBL/GenBank/DDBJ whole genome shotgun (WGS) entry which is preliminary data.</text>
</comment>
<accession>A0A1R2AUI4</accession>
<name>A0A1R2AUI4_9CILI</name>
<gene>
    <name evidence="1" type="ORF">SteCoe_34455</name>
</gene>
<evidence type="ECO:0000313" key="2">
    <source>
        <dbReference type="Proteomes" id="UP000187209"/>
    </source>
</evidence>
<protein>
    <submittedName>
        <fullName evidence="1">Uncharacterized protein</fullName>
    </submittedName>
</protein>
<reference evidence="1 2" key="1">
    <citation type="submission" date="2016-11" db="EMBL/GenBank/DDBJ databases">
        <title>The macronuclear genome of Stentor coeruleus: a giant cell with tiny introns.</title>
        <authorList>
            <person name="Slabodnick M."/>
            <person name="Ruby J.G."/>
            <person name="Reiff S.B."/>
            <person name="Swart E.C."/>
            <person name="Gosai S."/>
            <person name="Prabakaran S."/>
            <person name="Witkowska E."/>
            <person name="Larue G.E."/>
            <person name="Fisher S."/>
            <person name="Freeman R.M."/>
            <person name="Gunawardena J."/>
            <person name="Chu W."/>
            <person name="Stover N.A."/>
            <person name="Gregory B.D."/>
            <person name="Nowacki M."/>
            <person name="Derisi J."/>
            <person name="Roy S.W."/>
            <person name="Marshall W.F."/>
            <person name="Sood P."/>
        </authorList>
    </citation>
    <scope>NUCLEOTIDE SEQUENCE [LARGE SCALE GENOMIC DNA]</scope>
    <source>
        <strain evidence="1">WM001</strain>
    </source>
</reference>
<dbReference type="EMBL" id="MPUH01001372">
    <property type="protein sequence ID" value="OMJ68178.1"/>
    <property type="molecule type" value="Genomic_DNA"/>
</dbReference>
<dbReference type="AlphaFoldDB" id="A0A1R2AUI4"/>
<sequence length="89" mass="10437">MILVFYSGNGLSKGLLSVFTTSAKVAGMSLDDLGKDIKYLPWELTWKLVGTVLVYFFRLKIRHFFRVIKCEIQLFKTEEQSSRNHRYEK</sequence>
<evidence type="ECO:0000313" key="1">
    <source>
        <dbReference type="EMBL" id="OMJ68178.1"/>
    </source>
</evidence>